<feature type="region of interest" description="Disordered" evidence="1">
    <location>
        <begin position="557"/>
        <end position="614"/>
    </location>
</feature>
<dbReference type="AlphaFoldDB" id="A0A7Y6A5N3"/>
<feature type="transmembrane region" description="Helical" evidence="2">
    <location>
        <begin position="346"/>
        <end position="367"/>
    </location>
</feature>
<feature type="region of interest" description="Disordered" evidence="1">
    <location>
        <begin position="486"/>
        <end position="534"/>
    </location>
</feature>
<feature type="compositionally biased region" description="Polar residues" evidence="1">
    <location>
        <begin position="565"/>
        <end position="577"/>
    </location>
</feature>
<feature type="compositionally biased region" description="Polar residues" evidence="1">
    <location>
        <begin position="501"/>
        <end position="515"/>
    </location>
</feature>
<keyword evidence="2" id="KW-0472">Membrane</keyword>
<feature type="signal peptide" evidence="3">
    <location>
        <begin position="1"/>
        <end position="23"/>
    </location>
</feature>
<feature type="transmembrane region" description="Helical" evidence="2">
    <location>
        <begin position="157"/>
        <end position="175"/>
    </location>
</feature>
<evidence type="ECO:0000313" key="4">
    <source>
        <dbReference type="EMBL" id="NUU19518.1"/>
    </source>
</evidence>
<dbReference type="EMBL" id="JABMCI010000070">
    <property type="protein sequence ID" value="NUU19518.1"/>
    <property type="molecule type" value="Genomic_DNA"/>
</dbReference>
<keyword evidence="2" id="KW-1133">Transmembrane helix</keyword>
<feature type="transmembrane region" description="Helical" evidence="2">
    <location>
        <begin position="432"/>
        <end position="450"/>
    </location>
</feature>
<feature type="region of interest" description="Disordered" evidence="1">
    <location>
        <begin position="684"/>
        <end position="709"/>
    </location>
</feature>
<name>A0A7Y6A5N3_9CELL</name>
<feature type="chain" id="PRO_5030762495" description="TrbL/VirB6 plasmid conjugal transfer protein" evidence="3">
    <location>
        <begin position="24"/>
        <end position="709"/>
    </location>
</feature>
<keyword evidence="3" id="KW-0732">Signal</keyword>
<keyword evidence="2" id="KW-0812">Transmembrane</keyword>
<feature type="transmembrane region" description="Helical" evidence="2">
    <location>
        <begin position="181"/>
        <end position="200"/>
    </location>
</feature>
<sequence>MIRRAATGLVLALGLTIAGPALAASAAPVATIGPVAMKACAAAPEPTSPFAGLSGKFYGEPATASGGDPFANQNVKIADVYGYSYQWVNYDNGCLPGSDVLPQAQTDMANVLLGGSASVSAFTHGLFSLVVTPDFLSPLDGVLTSATSAIKGGFWDPWLSAILILVAAGVLIAAMRAEVSSAVTTVGWALLVLVGATYVMSYPVSSARAVDELVRTTIATSARAIGATNETSDPPARESTNQAQAALDDMFDTINRDTFYEAWLEGTLGSSDSAVARAHGPELFQASHLSWSEAETVRDDPDAGQAIIDAKKALWVSTAAAVERDDSGAYQQLTGNNGRWDAAGTVALRVALMMPFLVVAAVFIVVAYVVTRVFVPLAPAFGVLGLLYAAQDWVLGVLKQVGRFIILGPAFFIAALANLLLDTAVLDSDIAFGLKLVIVAAIPFVLFKLLRPGAAIPGSRAARRMARFGLGTLLNASVTRHAVREGVDDAQGNDGAVASPRQPTSGRGSTQSGNVKSAPVATGDTLAITAGTERPRELPAALPRELHEVAVLPPAVSQPIGRSNEMPTGQAPGQSLSRRTRRELAAVGAVSEQSTATTRPRETFTGAPDSGTAASILPARTSAPVRGRDSGATELLRHPATGANDRDVDLAAPVDKRIPRGELIGRSTELPTGIVEATTRYDGEGNPVFEIWRPPTTARTNGAGSEEFR</sequence>
<feature type="transmembrane region" description="Helical" evidence="2">
    <location>
        <begin position="401"/>
        <end position="420"/>
    </location>
</feature>
<accession>A0A7Y6A5N3</accession>
<protein>
    <recommendedName>
        <fullName evidence="6">TrbL/VirB6 plasmid conjugal transfer protein</fullName>
    </recommendedName>
</protein>
<comment type="caution">
    <text evidence="4">The sequence shown here is derived from an EMBL/GenBank/DDBJ whole genome shotgun (WGS) entry which is preliminary data.</text>
</comment>
<evidence type="ECO:0000313" key="5">
    <source>
        <dbReference type="Proteomes" id="UP000565724"/>
    </source>
</evidence>
<gene>
    <name evidence="4" type="ORF">HP550_19900</name>
</gene>
<evidence type="ECO:0000256" key="3">
    <source>
        <dbReference type="SAM" id="SignalP"/>
    </source>
</evidence>
<feature type="transmembrane region" description="Helical" evidence="2">
    <location>
        <begin position="373"/>
        <end position="389"/>
    </location>
</feature>
<organism evidence="4 5">
    <name type="scientific">Cellulomonas humilata</name>
    <dbReference type="NCBI Taxonomy" id="144055"/>
    <lineage>
        <taxon>Bacteria</taxon>
        <taxon>Bacillati</taxon>
        <taxon>Actinomycetota</taxon>
        <taxon>Actinomycetes</taxon>
        <taxon>Micrococcales</taxon>
        <taxon>Cellulomonadaceae</taxon>
        <taxon>Cellulomonas</taxon>
    </lineage>
</organism>
<evidence type="ECO:0000256" key="2">
    <source>
        <dbReference type="SAM" id="Phobius"/>
    </source>
</evidence>
<reference evidence="4 5" key="1">
    <citation type="submission" date="2020-05" db="EMBL/GenBank/DDBJ databases">
        <title>Genome Sequencing of Type Strains.</title>
        <authorList>
            <person name="Lemaire J.F."/>
            <person name="Inderbitzin P."/>
            <person name="Gregorio O.A."/>
            <person name="Collins S.B."/>
            <person name="Wespe N."/>
            <person name="Knight-Connoni V."/>
        </authorList>
    </citation>
    <scope>NUCLEOTIDE SEQUENCE [LARGE SCALE GENOMIC DNA]</scope>
    <source>
        <strain evidence="4 5">ATCC 25174</strain>
    </source>
</reference>
<dbReference type="RefSeq" id="WP_175349380.1">
    <property type="nucleotide sequence ID" value="NZ_JABMCI010000070.1"/>
</dbReference>
<evidence type="ECO:0000256" key="1">
    <source>
        <dbReference type="SAM" id="MobiDB-lite"/>
    </source>
</evidence>
<proteinExistence type="predicted"/>
<dbReference type="Proteomes" id="UP000565724">
    <property type="component" value="Unassembled WGS sequence"/>
</dbReference>
<evidence type="ECO:0008006" key="6">
    <source>
        <dbReference type="Google" id="ProtNLM"/>
    </source>
</evidence>
<feature type="transmembrane region" description="Helical" evidence="2">
    <location>
        <begin position="111"/>
        <end position="136"/>
    </location>
</feature>
<keyword evidence="5" id="KW-1185">Reference proteome</keyword>